<accession>A0A0C2FCL5</accession>
<evidence type="ECO:0000256" key="1">
    <source>
        <dbReference type="SAM" id="MobiDB-lite"/>
    </source>
</evidence>
<gene>
    <name evidence="2" type="ORF">LP52_21815</name>
</gene>
<sequence length="143" mass="15422">MAQHRLHHLQIGPGRQGERGGPVAQIVQPHRRQPALAQPPLEQAGQRVGRQHIAARGGEHVPVRLPPAAYGLDLVLLGPVVAAQHRHGGSLESTATQQYLRSTMSAPPLSSWRWGLFALALAWEIDSTDVTIGDSAILTTPRP</sequence>
<dbReference type="AlphaFoldDB" id="A0A0C2FCL5"/>
<proteinExistence type="predicted"/>
<dbReference type="Proteomes" id="UP000031675">
    <property type="component" value="Unassembled WGS sequence"/>
</dbReference>
<protein>
    <submittedName>
        <fullName evidence="2">Uncharacterized protein</fullName>
    </submittedName>
</protein>
<dbReference type="EMBL" id="JROO01000045">
    <property type="protein sequence ID" value="KIH96914.1"/>
    <property type="molecule type" value="Genomic_DNA"/>
</dbReference>
<evidence type="ECO:0000313" key="2">
    <source>
        <dbReference type="EMBL" id="KIH96914.1"/>
    </source>
</evidence>
<organism evidence="2 3">
    <name type="scientific">Streptomonospora alba</name>
    <dbReference type="NCBI Taxonomy" id="183763"/>
    <lineage>
        <taxon>Bacteria</taxon>
        <taxon>Bacillati</taxon>
        <taxon>Actinomycetota</taxon>
        <taxon>Actinomycetes</taxon>
        <taxon>Streptosporangiales</taxon>
        <taxon>Nocardiopsidaceae</taxon>
        <taxon>Streptomonospora</taxon>
    </lineage>
</organism>
<comment type="caution">
    <text evidence="2">The sequence shown here is derived from an EMBL/GenBank/DDBJ whole genome shotgun (WGS) entry which is preliminary data.</text>
</comment>
<feature type="region of interest" description="Disordered" evidence="1">
    <location>
        <begin position="1"/>
        <end position="22"/>
    </location>
</feature>
<name>A0A0C2FCL5_9ACTN</name>
<evidence type="ECO:0000313" key="3">
    <source>
        <dbReference type="Proteomes" id="UP000031675"/>
    </source>
</evidence>
<keyword evidence="3" id="KW-1185">Reference proteome</keyword>
<reference evidence="3" key="1">
    <citation type="journal article" date="2015" name="Chem. Biol.">
        <title>Structure, bioactivity, and resistance mechanism of streptomonomicin, an unusual lasso Peptide from an understudied halophilic actinomycete.</title>
        <authorList>
            <person name="Metelev M."/>
            <person name="Tietz J.I."/>
            <person name="Melby J.O."/>
            <person name="Blair P.M."/>
            <person name="Zhu L."/>
            <person name="Livnat I."/>
            <person name="Severinov K."/>
            <person name="Mitchell D.A."/>
        </authorList>
    </citation>
    <scope>NUCLEOTIDE SEQUENCE [LARGE SCALE GENOMIC DNA]</scope>
    <source>
        <strain evidence="3">YIM 90003</strain>
    </source>
</reference>